<reference evidence="2 3" key="1">
    <citation type="submission" date="2019-11" db="EMBL/GenBank/DDBJ databases">
        <title>Whole genome sequence of Oryza granulata.</title>
        <authorList>
            <person name="Li W."/>
        </authorList>
    </citation>
    <scope>NUCLEOTIDE SEQUENCE [LARGE SCALE GENOMIC DNA]</scope>
    <source>
        <strain evidence="3">cv. Menghai</strain>
        <tissue evidence="2">Leaf</tissue>
    </source>
</reference>
<feature type="compositionally biased region" description="Basic and acidic residues" evidence="1">
    <location>
        <begin position="14"/>
        <end position="23"/>
    </location>
</feature>
<feature type="region of interest" description="Disordered" evidence="1">
    <location>
        <begin position="60"/>
        <end position="79"/>
    </location>
</feature>
<protein>
    <submittedName>
        <fullName evidence="2">Uncharacterized protein</fullName>
    </submittedName>
</protein>
<proteinExistence type="predicted"/>
<dbReference type="Proteomes" id="UP000479710">
    <property type="component" value="Unassembled WGS sequence"/>
</dbReference>
<organism evidence="2 3">
    <name type="scientific">Oryza meyeriana var. granulata</name>
    <dbReference type="NCBI Taxonomy" id="110450"/>
    <lineage>
        <taxon>Eukaryota</taxon>
        <taxon>Viridiplantae</taxon>
        <taxon>Streptophyta</taxon>
        <taxon>Embryophyta</taxon>
        <taxon>Tracheophyta</taxon>
        <taxon>Spermatophyta</taxon>
        <taxon>Magnoliopsida</taxon>
        <taxon>Liliopsida</taxon>
        <taxon>Poales</taxon>
        <taxon>Poaceae</taxon>
        <taxon>BOP clade</taxon>
        <taxon>Oryzoideae</taxon>
        <taxon>Oryzeae</taxon>
        <taxon>Oryzinae</taxon>
        <taxon>Oryza</taxon>
        <taxon>Oryza meyeriana</taxon>
    </lineage>
</organism>
<accession>A0A6G1EC21</accession>
<sequence length="163" mass="17994">MSSYEEEEVGQEGRSQEDDKMKMRQIEEEGFVRKALYEGFTADERTGGGGTSVVFKWIAGGQQGSPAKPGREEDAKASSDLEVFDEVVNQMRKKTDEEDCRVDSLASGASMAPFNEARGDNVEHATDGSVNEESCRAIGLDVRSEVVHRPNVAMWIVNGMRRV</sequence>
<comment type="caution">
    <text evidence="2">The sequence shown here is derived from an EMBL/GenBank/DDBJ whole genome shotgun (WGS) entry which is preliminary data.</text>
</comment>
<keyword evidence="3" id="KW-1185">Reference proteome</keyword>
<feature type="region of interest" description="Disordered" evidence="1">
    <location>
        <begin position="1"/>
        <end position="23"/>
    </location>
</feature>
<name>A0A6G1EC21_9ORYZ</name>
<feature type="compositionally biased region" description="Acidic residues" evidence="1">
    <location>
        <begin position="1"/>
        <end position="10"/>
    </location>
</feature>
<dbReference type="EMBL" id="SPHZ02000004">
    <property type="protein sequence ID" value="KAF0922211.1"/>
    <property type="molecule type" value="Genomic_DNA"/>
</dbReference>
<evidence type="ECO:0000256" key="1">
    <source>
        <dbReference type="SAM" id="MobiDB-lite"/>
    </source>
</evidence>
<dbReference type="AlphaFoldDB" id="A0A6G1EC21"/>
<feature type="compositionally biased region" description="Basic and acidic residues" evidence="1">
    <location>
        <begin position="69"/>
        <end position="79"/>
    </location>
</feature>
<gene>
    <name evidence="2" type="ORF">E2562_028803</name>
</gene>
<evidence type="ECO:0000313" key="2">
    <source>
        <dbReference type="EMBL" id="KAF0922211.1"/>
    </source>
</evidence>
<evidence type="ECO:0000313" key="3">
    <source>
        <dbReference type="Proteomes" id="UP000479710"/>
    </source>
</evidence>